<keyword evidence="2" id="KW-1185">Reference proteome</keyword>
<proteinExistence type="predicted"/>
<dbReference type="AlphaFoldDB" id="A0A5A7PUI8"/>
<dbReference type="Proteomes" id="UP000325081">
    <property type="component" value="Unassembled WGS sequence"/>
</dbReference>
<accession>A0A5A7PUI8</accession>
<gene>
    <name evidence="1" type="ORF">STAS_12637</name>
</gene>
<dbReference type="EMBL" id="BKCP01005128">
    <property type="protein sequence ID" value="GER36306.1"/>
    <property type="molecule type" value="Genomic_DNA"/>
</dbReference>
<evidence type="ECO:0000313" key="2">
    <source>
        <dbReference type="Proteomes" id="UP000325081"/>
    </source>
</evidence>
<reference evidence="2" key="1">
    <citation type="journal article" date="2019" name="Curr. Biol.">
        <title>Genome Sequence of Striga asiatica Provides Insight into the Evolution of Plant Parasitism.</title>
        <authorList>
            <person name="Yoshida S."/>
            <person name="Kim S."/>
            <person name="Wafula E.K."/>
            <person name="Tanskanen J."/>
            <person name="Kim Y.M."/>
            <person name="Honaas L."/>
            <person name="Yang Z."/>
            <person name="Spallek T."/>
            <person name="Conn C.E."/>
            <person name="Ichihashi Y."/>
            <person name="Cheong K."/>
            <person name="Cui S."/>
            <person name="Der J.P."/>
            <person name="Gundlach H."/>
            <person name="Jiao Y."/>
            <person name="Hori C."/>
            <person name="Ishida J.K."/>
            <person name="Kasahara H."/>
            <person name="Kiba T."/>
            <person name="Kim M.S."/>
            <person name="Koo N."/>
            <person name="Laohavisit A."/>
            <person name="Lee Y.H."/>
            <person name="Lumba S."/>
            <person name="McCourt P."/>
            <person name="Mortimer J.C."/>
            <person name="Mutuku J.M."/>
            <person name="Nomura T."/>
            <person name="Sasaki-Sekimoto Y."/>
            <person name="Seto Y."/>
            <person name="Wang Y."/>
            <person name="Wakatake T."/>
            <person name="Sakakibara H."/>
            <person name="Demura T."/>
            <person name="Yamaguchi S."/>
            <person name="Yoneyama K."/>
            <person name="Manabe R.I."/>
            <person name="Nelson D.C."/>
            <person name="Schulman A.H."/>
            <person name="Timko M.P."/>
            <person name="dePamphilis C.W."/>
            <person name="Choi D."/>
            <person name="Shirasu K."/>
        </authorList>
    </citation>
    <scope>NUCLEOTIDE SEQUENCE [LARGE SCALE GENOMIC DNA]</scope>
    <source>
        <strain evidence="2">cv. UVA1</strain>
    </source>
</reference>
<protein>
    <submittedName>
        <fullName evidence="1">Alanine--tRNA ligase</fullName>
    </submittedName>
</protein>
<organism evidence="1 2">
    <name type="scientific">Striga asiatica</name>
    <name type="common">Asiatic witchweed</name>
    <name type="synonym">Buchnera asiatica</name>
    <dbReference type="NCBI Taxonomy" id="4170"/>
    <lineage>
        <taxon>Eukaryota</taxon>
        <taxon>Viridiplantae</taxon>
        <taxon>Streptophyta</taxon>
        <taxon>Embryophyta</taxon>
        <taxon>Tracheophyta</taxon>
        <taxon>Spermatophyta</taxon>
        <taxon>Magnoliopsida</taxon>
        <taxon>eudicotyledons</taxon>
        <taxon>Gunneridae</taxon>
        <taxon>Pentapetalae</taxon>
        <taxon>asterids</taxon>
        <taxon>lamiids</taxon>
        <taxon>Lamiales</taxon>
        <taxon>Orobanchaceae</taxon>
        <taxon>Buchnereae</taxon>
        <taxon>Striga</taxon>
    </lineage>
</organism>
<evidence type="ECO:0000313" key="1">
    <source>
        <dbReference type="EMBL" id="GER36306.1"/>
    </source>
</evidence>
<sequence length="111" mass="12052">MNLDRASTARVSESTNTGFLVMTFETGVSASNSASSLRAAIRRQASLILVLSGTVKALDSRKRLTVRSPVSPLSQKYEKHSQTNYKLQTATYGLLSKKDLKSAAQITAEED</sequence>
<keyword evidence="1" id="KW-0436">Ligase</keyword>
<comment type="caution">
    <text evidence="1">The sequence shown here is derived from an EMBL/GenBank/DDBJ whole genome shotgun (WGS) entry which is preliminary data.</text>
</comment>
<name>A0A5A7PUI8_STRAF</name>
<dbReference type="GO" id="GO:0016874">
    <property type="term" value="F:ligase activity"/>
    <property type="evidence" value="ECO:0007669"/>
    <property type="project" value="UniProtKB-KW"/>
</dbReference>